<dbReference type="AlphaFoldDB" id="A0A6J4IA90"/>
<comment type="similarity">
    <text evidence="1">Belongs to the leucine-binding protein family.</text>
</comment>
<dbReference type="PANTHER" id="PTHR30483">
    <property type="entry name" value="LEUCINE-SPECIFIC-BINDING PROTEIN"/>
    <property type="match status" value="1"/>
</dbReference>
<reference evidence="6" key="1">
    <citation type="submission" date="2020-02" db="EMBL/GenBank/DDBJ databases">
        <authorList>
            <person name="Meier V. D."/>
        </authorList>
    </citation>
    <scope>NUCLEOTIDE SEQUENCE</scope>
    <source>
        <strain evidence="6">AVDCRST_MAG26</strain>
    </source>
</reference>
<dbReference type="Gene3D" id="3.40.50.2300">
    <property type="match status" value="2"/>
</dbReference>
<protein>
    <submittedName>
        <fullName evidence="6">ABC-type branched-chain amino acid transport systems, periplasmic component</fullName>
    </submittedName>
</protein>
<dbReference type="PANTHER" id="PTHR30483:SF6">
    <property type="entry name" value="PERIPLASMIC BINDING PROTEIN OF ABC TRANSPORTER FOR NATURAL AMINO ACIDS"/>
    <property type="match status" value="1"/>
</dbReference>
<feature type="signal peptide" evidence="4">
    <location>
        <begin position="1"/>
        <end position="35"/>
    </location>
</feature>
<evidence type="ECO:0000259" key="5">
    <source>
        <dbReference type="Pfam" id="PF13458"/>
    </source>
</evidence>
<sequence>MFKEGDHGMNRNLGQTLVLMLVVVLTACGSPAAPAGTSATSPATAAENTTTSPATAAAETTAASPASTVGAAPAGAAELTDGKVVLAVLNDQSGVYAQLSGNNSVEAVKMAVEDFKAQYGDDVLGGSIEVISADHQNKPDLANSKAQEMYDRSGADVILDVPTSSTALAVANLAKEKKRLHINITAATTALTNDQCNKYTFHYAYDTYMLANGTGAVVTTDVGKEWYIIYPDYAFGQDMEKSFRAAIESNGGKIVLSDATPFPNDDFSTYLLKAPSLNPKPQVLGTMQAGGDLVNVVKQYNEFGLRDQGVTLAVGLMFITDIHALGADAFQGTVYTDAWYWNMDQEARAWADKFQARTETRPSFAHAGNYSAAMQYLEAIRRAGSDDADAVVEQLEGLSFNDFFARNARIRAEDHRMIHDVYLAEVKPAAEVKEEWDYIKILKTIPAEEAFKPVDQTTCNMPE</sequence>
<keyword evidence="2 4" id="KW-0732">Signal</keyword>
<evidence type="ECO:0000256" key="4">
    <source>
        <dbReference type="SAM" id="SignalP"/>
    </source>
</evidence>
<dbReference type="PROSITE" id="PS51257">
    <property type="entry name" value="PROKAR_LIPOPROTEIN"/>
    <property type="match status" value="1"/>
</dbReference>
<evidence type="ECO:0000256" key="3">
    <source>
        <dbReference type="SAM" id="MobiDB-lite"/>
    </source>
</evidence>
<feature type="chain" id="PRO_5026873800" evidence="4">
    <location>
        <begin position="36"/>
        <end position="463"/>
    </location>
</feature>
<dbReference type="InterPro" id="IPR028082">
    <property type="entry name" value="Peripla_BP_I"/>
</dbReference>
<feature type="region of interest" description="Disordered" evidence="3">
    <location>
        <begin position="34"/>
        <end position="67"/>
    </location>
</feature>
<gene>
    <name evidence="6" type="ORF">AVDCRST_MAG26-1653</name>
</gene>
<evidence type="ECO:0000256" key="2">
    <source>
        <dbReference type="ARBA" id="ARBA00022729"/>
    </source>
</evidence>
<evidence type="ECO:0000256" key="1">
    <source>
        <dbReference type="ARBA" id="ARBA00010062"/>
    </source>
</evidence>
<feature type="domain" description="Leucine-binding protein" evidence="5">
    <location>
        <begin position="84"/>
        <end position="427"/>
    </location>
</feature>
<dbReference type="EMBL" id="CADCTK010000380">
    <property type="protein sequence ID" value="CAA9245685.1"/>
    <property type="molecule type" value="Genomic_DNA"/>
</dbReference>
<dbReference type="SUPFAM" id="SSF53822">
    <property type="entry name" value="Periplasmic binding protein-like I"/>
    <property type="match status" value="1"/>
</dbReference>
<dbReference type="Pfam" id="PF13458">
    <property type="entry name" value="Peripla_BP_6"/>
    <property type="match status" value="1"/>
</dbReference>
<dbReference type="CDD" id="cd06327">
    <property type="entry name" value="PBP1_SBP-like"/>
    <property type="match status" value="1"/>
</dbReference>
<dbReference type="InterPro" id="IPR051010">
    <property type="entry name" value="BCAA_transport"/>
</dbReference>
<dbReference type="InterPro" id="IPR028081">
    <property type="entry name" value="Leu-bd"/>
</dbReference>
<organism evidence="6">
    <name type="scientific">uncultured Chloroflexia bacterium</name>
    <dbReference type="NCBI Taxonomy" id="1672391"/>
    <lineage>
        <taxon>Bacteria</taxon>
        <taxon>Bacillati</taxon>
        <taxon>Chloroflexota</taxon>
        <taxon>Chloroflexia</taxon>
        <taxon>environmental samples</taxon>
    </lineage>
</organism>
<evidence type="ECO:0000313" key="6">
    <source>
        <dbReference type="EMBL" id="CAA9245685.1"/>
    </source>
</evidence>
<accession>A0A6J4IA90</accession>
<name>A0A6J4IA90_9CHLR</name>
<proteinExistence type="inferred from homology"/>